<gene>
    <name evidence="1" type="ORF">DV711_18325</name>
</gene>
<accession>A0A369W7U9</accession>
<proteinExistence type="predicted"/>
<protein>
    <submittedName>
        <fullName evidence="1">Uncharacterized protein</fullName>
    </submittedName>
</protein>
<sequence>MDWITEAKRLFRMEKPEHFTNYRHCEECEEHDQTLIGATLDSIGLEELGNPGWDPICFATNEGKKYYMPALIRLSLETLDNDFYFAQLLFHLEYDGENNDLFLSCSPEQRAFIGSFIEFFVLNHAEALEQNYSDSEALRAYGIWSKTPE</sequence>
<dbReference type="OrthoDB" id="9157609at2"/>
<reference evidence="1 2" key="1">
    <citation type="submission" date="2018-07" db="EMBL/GenBank/DDBJ databases">
        <title>Motiliproteus coralliicola sp. nov., a bacterium isolated from Coral.</title>
        <authorList>
            <person name="Wang G."/>
        </authorList>
    </citation>
    <scope>NUCLEOTIDE SEQUENCE [LARGE SCALE GENOMIC DNA]</scope>
    <source>
        <strain evidence="1 2">C34</strain>
    </source>
</reference>
<organism evidence="1 2">
    <name type="scientific">Motiliproteus coralliicola</name>
    <dbReference type="NCBI Taxonomy" id="2283196"/>
    <lineage>
        <taxon>Bacteria</taxon>
        <taxon>Pseudomonadati</taxon>
        <taxon>Pseudomonadota</taxon>
        <taxon>Gammaproteobacteria</taxon>
        <taxon>Oceanospirillales</taxon>
        <taxon>Oceanospirillaceae</taxon>
        <taxon>Motiliproteus</taxon>
    </lineage>
</organism>
<name>A0A369W7U9_9GAMM</name>
<keyword evidence="2" id="KW-1185">Reference proteome</keyword>
<evidence type="ECO:0000313" key="1">
    <source>
        <dbReference type="EMBL" id="RDE18080.1"/>
    </source>
</evidence>
<dbReference type="Proteomes" id="UP000253769">
    <property type="component" value="Unassembled WGS sequence"/>
</dbReference>
<comment type="caution">
    <text evidence="1">The sequence shown here is derived from an EMBL/GenBank/DDBJ whole genome shotgun (WGS) entry which is preliminary data.</text>
</comment>
<dbReference type="EMBL" id="QQOH01000006">
    <property type="protein sequence ID" value="RDE18080.1"/>
    <property type="molecule type" value="Genomic_DNA"/>
</dbReference>
<dbReference type="AlphaFoldDB" id="A0A369W7U9"/>
<dbReference type="RefSeq" id="WP_114697199.1">
    <property type="nucleotide sequence ID" value="NZ_QQOH01000006.1"/>
</dbReference>
<evidence type="ECO:0000313" key="2">
    <source>
        <dbReference type="Proteomes" id="UP000253769"/>
    </source>
</evidence>